<protein>
    <submittedName>
        <fullName evidence="2">26s proteasome regulatory subunit 4</fullName>
    </submittedName>
</protein>
<dbReference type="VEuPathDB" id="MicrosporidiaDB:NAPIS_ORF01166"/>
<dbReference type="Pfam" id="PF17781">
    <property type="entry name" value="RPN1_RPN2_N"/>
    <property type="match status" value="1"/>
</dbReference>
<dbReference type="HOGENOM" id="CLU_1806731_0_0_1"/>
<dbReference type="EMBL" id="KE647160">
    <property type="protein sequence ID" value="EQB61263.1"/>
    <property type="molecule type" value="Genomic_DNA"/>
</dbReference>
<sequence>METDNLNLIIARLHEKDNNIINNATNMLVDLVKSSHSGSISTLSFQVLSERKYDLLDLCSKLENEQSKKIFDIISAISIIGDDEDILRYRILGNVISLKEWGHLYVKKLIGCIVDSKLKKIKLILMKHMKLFKNVKIFFFRII</sequence>
<dbReference type="GO" id="GO:0000502">
    <property type="term" value="C:proteasome complex"/>
    <property type="evidence" value="ECO:0007669"/>
    <property type="project" value="UniProtKB-KW"/>
</dbReference>
<organism evidence="2 3">
    <name type="scientific">Vairimorpha apis BRL 01</name>
    <dbReference type="NCBI Taxonomy" id="1037528"/>
    <lineage>
        <taxon>Eukaryota</taxon>
        <taxon>Fungi</taxon>
        <taxon>Fungi incertae sedis</taxon>
        <taxon>Microsporidia</taxon>
        <taxon>Nosematidae</taxon>
        <taxon>Vairimorpha</taxon>
    </lineage>
</organism>
<proteinExistence type="predicted"/>
<name>T0LA22_9MICR</name>
<evidence type="ECO:0000313" key="2">
    <source>
        <dbReference type="EMBL" id="EQB61263.1"/>
    </source>
</evidence>
<accession>T0LA22</accession>
<feature type="domain" description="RPN1 N-terminal" evidence="1">
    <location>
        <begin position="6"/>
        <end position="116"/>
    </location>
</feature>
<keyword evidence="2" id="KW-0647">Proteasome</keyword>
<keyword evidence="3" id="KW-1185">Reference proteome</keyword>
<dbReference type="AlphaFoldDB" id="T0LA22"/>
<dbReference type="Proteomes" id="UP000053780">
    <property type="component" value="Unassembled WGS sequence"/>
</dbReference>
<gene>
    <name evidence="2" type="ORF">NAPIS_ORF01166</name>
</gene>
<dbReference type="OrthoDB" id="10252509at2759"/>
<evidence type="ECO:0000313" key="3">
    <source>
        <dbReference type="Proteomes" id="UP000053780"/>
    </source>
</evidence>
<reference evidence="2 3" key="1">
    <citation type="journal article" date="2013" name="BMC Genomics">
        <title>Genome sequencing and comparative genomics of honey bee microsporidia, Nosema apis reveal novel insights into host-parasite interactions.</title>
        <authorList>
            <person name="Chen Yp."/>
            <person name="Pettis J.S."/>
            <person name="Zhao Y."/>
            <person name="Liu X."/>
            <person name="Tallon L.J."/>
            <person name="Sadzewicz L.D."/>
            <person name="Li R."/>
            <person name="Zheng H."/>
            <person name="Huang S."/>
            <person name="Zhang X."/>
            <person name="Hamilton M.C."/>
            <person name="Pernal S.F."/>
            <person name="Melathopoulos A.P."/>
            <person name="Yan X."/>
            <person name="Evans J.D."/>
        </authorList>
    </citation>
    <scope>NUCLEOTIDE SEQUENCE [LARGE SCALE GENOMIC DNA]</scope>
    <source>
        <strain evidence="2 3">BRL 01</strain>
    </source>
</reference>
<dbReference type="InterPro" id="IPR040892">
    <property type="entry name" value="RPN1_N"/>
</dbReference>
<evidence type="ECO:0000259" key="1">
    <source>
        <dbReference type="Pfam" id="PF17781"/>
    </source>
</evidence>